<gene>
    <name evidence="1" type="ORF">HETIRDRAFT_104462</name>
</gene>
<accession>W4K1F7</accession>
<dbReference type="GeneID" id="20666002"/>
<dbReference type="HOGENOM" id="CLU_1042283_0_0_1"/>
<dbReference type="RefSeq" id="XP_009549432.1">
    <property type="nucleotide sequence ID" value="XM_009551137.1"/>
</dbReference>
<proteinExistence type="predicted"/>
<evidence type="ECO:0000313" key="2">
    <source>
        <dbReference type="Proteomes" id="UP000030671"/>
    </source>
</evidence>
<name>W4K1F7_HETIT</name>
<dbReference type="Proteomes" id="UP000030671">
    <property type="component" value="Unassembled WGS sequence"/>
</dbReference>
<protein>
    <submittedName>
        <fullName evidence="1">Uncharacterized protein</fullName>
    </submittedName>
</protein>
<dbReference type="EMBL" id="KI925461">
    <property type="protein sequence ID" value="ETW79175.1"/>
    <property type="molecule type" value="Genomic_DNA"/>
</dbReference>
<keyword evidence="2" id="KW-1185">Reference proteome</keyword>
<dbReference type="KEGG" id="hir:HETIRDRAFT_104462"/>
<dbReference type="AlphaFoldDB" id="W4K1F7"/>
<reference evidence="1 2" key="1">
    <citation type="journal article" date="2012" name="New Phytol.">
        <title>Insight into trade-off between wood decay and parasitism from the genome of a fungal forest pathogen.</title>
        <authorList>
            <person name="Olson A."/>
            <person name="Aerts A."/>
            <person name="Asiegbu F."/>
            <person name="Belbahri L."/>
            <person name="Bouzid O."/>
            <person name="Broberg A."/>
            <person name="Canback B."/>
            <person name="Coutinho P.M."/>
            <person name="Cullen D."/>
            <person name="Dalman K."/>
            <person name="Deflorio G."/>
            <person name="van Diepen L.T."/>
            <person name="Dunand C."/>
            <person name="Duplessis S."/>
            <person name="Durling M."/>
            <person name="Gonthier P."/>
            <person name="Grimwood J."/>
            <person name="Fossdal C.G."/>
            <person name="Hansson D."/>
            <person name="Henrissat B."/>
            <person name="Hietala A."/>
            <person name="Himmelstrand K."/>
            <person name="Hoffmeister D."/>
            <person name="Hogberg N."/>
            <person name="James T.Y."/>
            <person name="Karlsson M."/>
            <person name="Kohler A."/>
            <person name="Kues U."/>
            <person name="Lee Y.H."/>
            <person name="Lin Y.C."/>
            <person name="Lind M."/>
            <person name="Lindquist E."/>
            <person name="Lombard V."/>
            <person name="Lucas S."/>
            <person name="Lunden K."/>
            <person name="Morin E."/>
            <person name="Murat C."/>
            <person name="Park J."/>
            <person name="Raffaello T."/>
            <person name="Rouze P."/>
            <person name="Salamov A."/>
            <person name="Schmutz J."/>
            <person name="Solheim H."/>
            <person name="Stahlberg J."/>
            <person name="Velez H."/>
            <person name="de Vries R.P."/>
            <person name="Wiebenga A."/>
            <person name="Woodward S."/>
            <person name="Yakovlev I."/>
            <person name="Garbelotto M."/>
            <person name="Martin F."/>
            <person name="Grigoriev I.V."/>
            <person name="Stenlid J."/>
        </authorList>
    </citation>
    <scope>NUCLEOTIDE SEQUENCE [LARGE SCALE GENOMIC DNA]</scope>
    <source>
        <strain evidence="1 2">TC 32-1</strain>
    </source>
</reference>
<dbReference type="InParanoid" id="W4K1F7"/>
<evidence type="ECO:0000313" key="1">
    <source>
        <dbReference type="EMBL" id="ETW79175.1"/>
    </source>
</evidence>
<organism evidence="1 2">
    <name type="scientific">Heterobasidion irregulare (strain TC 32-1)</name>
    <dbReference type="NCBI Taxonomy" id="747525"/>
    <lineage>
        <taxon>Eukaryota</taxon>
        <taxon>Fungi</taxon>
        <taxon>Dikarya</taxon>
        <taxon>Basidiomycota</taxon>
        <taxon>Agaricomycotina</taxon>
        <taxon>Agaricomycetes</taxon>
        <taxon>Russulales</taxon>
        <taxon>Bondarzewiaceae</taxon>
        <taxon>Heterobasidion</taxon>
        <taxon>Heterobasidion annosum species complex</taxon>
    </lineage>
</organism>
<sequence length="267" mass="28812">MRRDCGPTLAGPRFFTSRTAPEAPACDDGTAKSSNSGSQLAPTRSIWARLRAVHWTSSATLAGRVWSRRTTDALRYVINAITAANGMRPVCSALLGTSRFYISPAPVATTHRPISTSFVHCTAHIDFMPNGEQCIWSGSPGSGSGRRHQAGSESHAARSQHCLGRFLSISLRSQRDPPGHLPLVLFSSARRFFFSVSFCAFAHPHRPSSSLCRLQQDERSLPLSLLRAPEESEDLVDVTRYSPYPNAAAVAAAAAATLLVLVPVLEA</sequence>